<proteinExistence type="predicted"/>
<evidence type="ECO:0000313" key="2">
    <source>
        <dbReference type="Proteomes" id="UP000585474"/>
    </source>
</evidence>
<keyword evidence="2" id="KW-1185">Reference proteome</keyword>
<protein>
    <submittedName>
        <fullName evidence="1">Uncharacterized protein</fullName>
    </submittedName>
</protein>
<accession>A0A7J0ELG8</accession>
<organism evidence="1 2">
    <name type="scientific">Actinidia rufa</name>
    <dbReference type="NCBI Taxonomy" id="165716"/>
    <lineage>
        <taxon>Eukaryota</taxon>
        <taxon>Viridiplantae</taxon>
        <taxon>Streptophyta</taxon>
        <taxon>Embryophyta</taxon>
        <taxon>Tracheophyta</taxon>
        <taxon>Spermatophyta</taxon>
        <taxon>Magnoliopsida</taxon>
        <taxon>eudicotyledons</taxon>
        <taxon>Gunneridae</taxon>
        <taxon>Pentapetalae</taxon>
        <taxon>asterids</taxon>
        <taxon>Ericales</taxon>
        <taxon>Actinidiaceae</taxon>
        <taxon>Actinidia</taxon>
    </lineage>
</organism>
<evidence type="ECO:0000313" key="1">
    <source>
        <dbReference type="EMBL" id="GFY87298.1"/>
    </source>
</evidence>
<reference evidence="1 2" key="1">
    <citation type="submission" date="2019-07" db="EMBL/GenBank/DDBJ databases">
        <title>De Novo Assembly of kiwifruit Actinidia rufa.</title>
        <authorList>
            <person name="Sugita-Konishi S."/>
            <person name="Sato K."/>
            <person name="Mori E."/>
            <person name="Abe Y."/>
            <person name="Kisaki G."/>
            <person name="Hamano K."/>
            <person name="Suezawa K."/>
            <person name="Otani M."/>
            <person name="Fukuda T."/>
            <person name="Manabe T."/>
            <person name="Gomi K."/>
            <person name="Tabuchi M."/>
            <person name="Akimitsu K."/>
            <person name="Kataoka I."/>
        </authorList>
    </citation>
    <scope>NUCLEOTIDE SEQUENCE [LARGE SCALE GENOMIC DNA]</scope>
    <source>
        <strain evidence="2">cv. Fuchu</strain>
    </source>
</reference>
<name>A0A7J0ELG8_9ERIC</name>
<dbReference type="AlphaFoldDB" id="A0A7J0ELG8"/>
<comment type="caution">
    <text evidence="1">The sequence shown here is derived from an EMBL/GenBank/DDBJ whole genome shotgun (WGS) entry which is preliminary data.</text>
</comment>
<gene>
    <name evidence="1" type="ORF">Acr_05g0009370</name>
</gene>
<sequence>MLEGLLSGLTPFDDVCSLAQNGAVCGNDNSQYYMPLRSRLLCRQSTNNPFDNRTHPMANASQALDLKGIHREMHRIPEQIRIMNEINVHLVQHLATNNLPHVALPIPKNADRSRHFTSRATKICKIIRVLVRDTPRGATNASLRVYTLGEEKALIYPNLDRLAELKIRRAKKLEDREDHLIGMTVGRGITGYSDEVMCKTFSATLKGPTRS</sequence>
<dbReference type="EMBL" id="BJWL01000005">
    <property type="protein sequence ID" value="GFY87298.1"/>
    <property type="molecule type" value="Genomic_DNA"/>
</dbReference>
<dbReference type="Proteomes" id="UP000585474">
    <property type="component" value="Unassembled WGS sequence"/>
</dbReference>